<dbReference type="InterPro" id="IPR007867">
    <property type="entry name" value="GMC_OxRtase_C"/>
</dbReference>
<evidence type="ECO:0000256" key="4">
    <source>
        <dbReference type="RuleBase" id="RU003968"/>
    </source>
</evidence>
<dbReference type="PIRSF" id="PIRSF000137">
    <property type="entry name" value="Alcohol_oxidase"/>
    <property type="match status" value="1"/>
</dbReference>
<dbReference type="OrthoDB" id="269227at2759"/>
<evidence type="ECO:0000313" key="8">
    <source>
        <dbReference type="Proteomes" id="UP000799776"/>
    </source>
</evidence>
<keyword evidence="4" id="KW-0285">Flavoprotein</keyword>
<feature type="binding site" evidence="3">
    <location>
        <position position="231"/>
    </location>
    <ligand>
        <name>FAD</name>
        <dbReference type="ChEBI" id="CHEBI:57692"/>
    </ligand>
</feature>
<comment type="caution">
    <text evidence="7">The sequence shown here is derived from an EMBL/GenBank/DDBJ whole genome shotgun (WGS) entry which is preliminary data.</text>
</comment>
<comment type="similarity">
    <text evidence="1 4">Belongs to the GMC oxidoreductase family.</text>
</comment>
<keyword evidence="8" id="KW-1185">Reference proteome</keyword>
<dbReference type="Proteomes" id="UP000799776">
    <property type="component" value="Unassembled WGS sequence"/>
</dbReference>
<protein>
    <submittedName>
        <fullName evidence="7">GMC oxidoreductase</fullName>
    </submittedName>
</protein>
<dbReference type="Pfam" id="PF05199">
    <property type="entry name" value="GMC_oxred_C"/>
    <property type="match status" value="1"/>
</dbReference>
<dbReference type="EMBL" id="ML978752">
    <property type="protein sequence ID" value="KAF2083900.1"/>
    <property type="molecule type" value="Genomic_DNA"/>
</dbReference>
<dbReference type="PANTHER" id="PTHR11552:SF134">
    <property type="entry name" value="GLUCOSE-METHANOL-CHOLINE OXIDOREDUCTASE N-TERMINAL DOMAIN-CONTAINING PROTEIN"/>
    <property type="match status" value="1"/>
</dbReference>
<feature type="active site" description="Proton acceptor" evidence="2">
    <location>
        <position position="539"/>
    </location>
</feature>
<dbReference type="PROSITE" id="PS00623">
    <property type="entry name" value="GMC_OXRED_1"/>
    <property type="match status" value="1"/>
</dbReference>
<dbReference type="AlphaFoldDB" id="A0A9P4HR93"/>
<dbReference type="InterPro" id="IPR000172">
    <property type="entry name" value="GMC_OxRdtase_N"/>
</dbReference>
<evidence type="ECO:0000256" key="1">
    <source>
        <dbReference type="ARBA" id="ARBA00010790"/>
    </source>
</evidence>
<gene>
    <name evidence="7" type="ORF">K490DRAFT_69334</name>
</gene>
<dbReference type="Gene3D" id="3.50.50.60">
    <property type="entry name" value="FAD/NAD(P)-binding domain"/>
    <property type="match status" value="1"/>
</dbReference>
<proteinExistence type="inferred from homology"/>
<sequence>MSEYDFIVVGSGPAGATLASLLSRTPSRPSILLLEAGGPNASLDTRLLSERYTTFLSGGPAMNWGYQTAPQRALNGRSFDYSRGKGLGGSSAINFACWTVGPAEDYDEWARLVGDEGFSWENAKRRYKRLETYDFEIADQHRDYVAPRPEDHGSRGPVQIEFAKEWERSFQDVLDAGRAVGMEVNRDANSGSPLGIAVVPATSRRGVRSTARSAFLEDAPSNLTILTEAPVERVVFEGKRAVAVKTGSKTYTARKEIILSAGALDTPKLLLLSGVGPAHELSAHNITPIHHLPGVGKNLQDHPFFSLIVRLHPGTNNRSTLFNDPAALAAAKQQFHADGSGPLALFYNSIIMGWAKSSHLFSTPEFAALSPDAQNHLRKPGVPTFELVSHGPAFHAELDPKEEYLAVMPAQFASQSRGQVTLASADPAAPPVCDPNIFSVPFDRLNMISAVRAAITLLDSPILKKEIAEGFDVPKSDSDEDIWAFVQERCGTMWHMSCTAKMGKEGDESAVVDSRFRVMGLEGLRVVDASVLPFVPNCHIVSVVYMIGAAAAEKLIVEYDLTEGMAEPVAKI</sequence>
<dbReference type="SUPFAM" id="SSF51905">
    <property type="entry name" value="FAD/NAD(P)-binding domain"/>
    <property type="match status" value="1"/>
</dbReference>
<comment type="cofactor">
    <cofactor evidence="3">
        <name>FAD</name>
        <dbReference type="ChEBI" id="CHEBI:57692"/>
    </cofactor>
</comment>
<keyword evidence="3 4" id="KW-0274">FAD</keyword>
<dbReference type="PANTHER" id="PTHR11552">
    <property type="entry name" value="GLUCOSE-METHANOL-CHOLINE GMC OXIDOREDUCTASE"/>
    <property type="match status" value="1"/>
</dbReference>
<evidence type="ECO:0000256" key="2">
    <source>
        <dbReference type="PIRSR" id="PIRSR000137-1"/>
    </source>
</evidence>
<dbReference type="GO" id="GO:0016614">
    <property type="term" value="F:oxidoreductase activity, acting on CH-OH group of donors"/>
    <property type="evidence" value="ECO:0007669"/>
    <property type="project" value="InterPro"/>
</dbReference>
<dbReference type="InterPro" id="IPR036188">
    <property type="entry name" value="FAD/NAD-bd_sf"/>
</dbReference>
<evidence type="ECO:0000256" key="3">
    <source>
        <dbReference type="PIRSR" id="PIRSR000137-2"/>
    </source>
</evidence>
<dbReference type="InterPro" id="IPR012132">
    <property type="entry name" value="GMC_OxRdtase"/>
</dbReference>
<accession>A0A9P4HR93</accession>
<reference evidence="7" key="1">
    <citation type="journal article" date="2020" name="Stud. Mycol.">
        <title>101 Dothideomycetes genomes: a test case for predicting lifestyles and emergence of pathogens.</title>
        <authorList>
            <person name="Haridas S."/>
            <person name="Albert R."/>
            <person name="Binder M."/>
            <person name="Bloem J."/>
            <person name="Labutti K."/>
            <person name="Salamov A."/>
            <person name="Andreopoulos B."/>
            <person name="Baker S."/>
            <person name="Barry K."/>
            <person name="Bills G."/>
            <person name="Bluhm B."/>
            <person name="Cannon C."/>
            <person name="Castanera R."/>
            <person name="Culley D."/>
            <person name="Daum C."/>
            <person name="Ezra D."/>
            <person name="Gonzalez J."/>
            <person name="Henrissat B."/>
            <person name="Kuo A."/>
            <person name="Liang C."/>
            <person name="Lipzen A."/>
            <person name="Lutzoni F."/>
            <person name="Magnuson J."/>
            <person name="Mondo S."/>
            <person name="Nolan M."/>
            <person name="Ohm R."/>
            <person name="Pangilinan J."/>
            <person name="Park H.-J."/>
            <person name="Ramirez L."/>
            <person name="Alfaro M."/>
            <person name="Sun H."/>
            <person name="Tritt A."/>
            <person name="Yoshinaga Y."/>
            <person name="Zwiers L.-H."/>
            <person name="Turgeon B."/>
            <person name="Goodwin S."/>
            <person name="Spatafora J."/>
            <person name="Crous P."/>
            <person name="Grigoriev I."/>
        </authorList>
    </citation>
    <scope>NUCLEOTIDE SEQUENCE</scope>
    <source>
        <strain evidence="7">CBS 121410</strain>
    </source>
</reference>
<dbReference type="Gene3D" id="3.30.560.10">
    <property type="entry name" value="Glucose Oxidase, domain 3"/>
    <property type="match status" value="1"/>
</dbReference>
<feature type="domain" description="Glucose-methanol-choline oxidoreductase N-terminal" evidence="5">
    <location>
        <begin position="84"/>
        <end position="107"/>
    </location>
</feature>
<feature type="binding site" evidence="3">
    <location>
        <begin position="494"/>
        <end position="495"/>
    </location>
    <ligand>
        <name>FAD</name>
        <dbReference type="ChEBI" id="CHEBI:57692"/>
    </ligand>
</feature>
<dbReference type="SUPFAM" id="SSF54373">
    <property type="entry name" value="FAD-linked reductases, C-terminal domain"/>
    <property type="match status" value="1"/>
</dbReference>
<evidence type="ECO:0000313" key="7">
    <source>
        <dbReference type="EMBL" id="KAF2083900.1"/>
    </source>
</evidence>
<dbReference type="Pfam" id="PF00732">
    <property type="entry name" value="GMC_oxred_N"/>
    <property type="match status" value="1"/>
</dbReference>
<evidence type="ECO:0000259" key="5">
    <source>
        <dbReference type="PROSITE" id="PS00623"/>
    </source>
</evidence>
<evidence type="ECO:0000259" key="6">
    <source>
        <dbReference type="PROSITE" id="PS00624"/>
    </source>
</evidence>
<organism evidence="7 8">
    <name type="scientific">Saccharata proteae CBS 121410</name>
    <dbReference type="NCBI Taxonomy" id="1314787"/>
    <lineage>
        <taxon>Eukaryota</taxon>
        <taxon>Fungi</taxon>
        <taxon>Dikarya</taxon>
        <taxon>Ascomycota</taxon>
        <taxon>Pezizomycotina</taxon>
        <taxon>Dothideomycetes</taxon>
        <taxon>Dothideomycetes incertae sedis</taxon>
        <taxon>Botryosphaeriales</taxon>
        <taxon>Saccharataceae</taxon>
        <taxon>Saccharata</taxon>
    </lineage>
</organism>
<dbReference type="GO" id="GO:0050660">
    <property type="term" value="F:flavin adenine dinucleotide binding"/>
    <property type="evidence" value="ECO:0007669"/>
    <property type="project" value="InterPro"/>
</dbReference>
<feature type="active site" description="Proton donor" evidence="2">
    <location>
        <position position="495"/>
    </location>
</feature>
<dbReference type="PROSITE" id="PS00624">
    <property type="entry name" value="GMC_OXRED_2"/>
    <property type="match status" value="1"/>
</dbReference>
<feature type="domain" description="Glucose-methanol-choline oxidoreductase N-terminal" evidence="6">
    <location>
        <begin position="262"/>
        <end position="276"/>
    </location>
</feature>
<name>A0A9P4HR93_9PEZI</name>